<organism evidence="2 3">
    <name type="scientific">Bradyrhizobium erythrophlei</name>
    <dbReference type="NCBI Taxonomy" id="1437360"/>
    <lineage>
        <taxon>Bacteria</taxon>
        <taxon>Pseudomonadati</taxon>
        <taxon>Pseudomonadota</taxon>
        <taxon>Alphaproteobacteria</taxon>
        <taxon>Hyphomicrobiales</taxon>
        <taxon>Nitrobacteraceae</taxon>
        <taxon>Bradyrhizobium</taxon>
    </lineage>
</organism>
<feature type="region of interest" description="Disordered" evidence="1">
    <location>
        <begin position="56"/>
        <end position="76"/>
    </location>
</feature>
<sequence length="76" mass="9078">MKSHVREVQKEIQALKDNGEIEDFIVDHDKKRHHLVRFKFRGAWHSVPFASSPRTPYANNFTRQQVRRRIRSLHGS</sequence>
<evidence type="ECO:0000313" key="3">
    <source>
        <dbReference type="Proteomes" id="UP000189796"/>
    </source>
</evidence>
<dbReference type="Proteomes" id="UP000189796">
    <property type="component" value="Chromosome I"/>
</dbReference>
<name>A0A1M5PNH1_9BRAD</name>
<proteinExistence type="predicted"/>
<reference evidence="2 3" key="1">
    <citation type="submission" date="2016-11" db="EMBL/GenBank/DDBJ databases">
        <authorList>
            <person name="Jaros S."/>
            <person name="Januszkiewicz K."/>
            <person name="Wedrychowicz H."/>
        </authorList>
    </citation>
    <scope>NUCLEOTIDE SEQUENCE [LARGE SCALE GENOMIC DNA]</scope>
    <source>
        <strain evidence="2 3">GAS138</strain>
    </source>
</reference>
<dbReference type="EMBL" id="LT670817">
    <property type="protein sequence ID" value="SHH03294.1"/>
    <property type="molecule type" value="Genomic_DNA"/>
</dbReference>
<gene>
    <name evidence="2" type="ORF">SAMN05443248_3443</name>
</gene>
<evidence type="ECO:0000256" key="1">
    <source>
        <dbReference type="SAM" id="MobiDB-lite"/>
    </source>
</evidence>
<dbReference type="AlphaFoldDB" id="A0A1M5PNH1"/>
<feature type="compositionally biased region" description="Basic residues" evidence="1">
    <location>
        <begin position="65"/>
        <end position="76"/>
    </location>
</feature>
<evidence type="ECO:0000313" key="2">
    <source>
        <dbReference type="EMBL" id="SHH03294.1"/>
    </source>
</evidence>
<accession>A0A1M5PNH1</accession>
<protein>
    <submittedName>
        <fullName evidence="2">Uncharacterized protein</fullName>
    </submittedName>
</protein>